<reference evidence="2 3" key="1">
    <citation type="journal article" date="2013" name="Nature">
        <title>Anaerobic oxidation of methane coupled to nitrate reduction in a novel archaeal lineage.</title>
        <authorList>
            <person name="Haroon M.F."/>
            <person name="Hu S."/>
            <person name="Shi Y."/>
            <person name="Imelfort M."/>
            <person name="Keller J."/>
            <person name="Hugenholtz P."/>
            <person name="Yuan Z."/>
            <person name="Tyson G.W."/>
        </authorList>
    </citation>
    <scope>NUCLEOTIDE SEQUENCE [LARGE SCALE GENOMIC DNA]</scope>
    <source>
        <strain evidence="2 3">ANME-2d</strain>
    </source>
</reference>
<name>A0A062UZ90_9EURY</name>
<gene>
    <name evidence="2" type="ORF">ANME2D_03352</name>
</gene>
<protein>
    <submittedName>
        <fullName evidence="2">Nitroreductase</fullName>
    </submittedName>
</protein>
<dbReference type="InterPro" id="IPR000415">
    <property type="entry name" value="Nitroreductase-like"/>
</dbReference>
<feature type="domain" description="Nitroreductase" evidence="1">
    <location>
        <begin position="7"/>
        <end position="63"/>
    </location>
</feature>
<dbReference type="Gene3D" id="3.40.109.10">
    <property type="entry name" value="NADH Oxidase"/>
    <property type="match status" value="1"/>
</dbReference>
<sequence length="172" mass="19308">MDTIEAIKSRRSVREFTDDDVSDEVIELIIDAGRWAPSGLNNQAWRFIIIRDPDIKEGISKLTHYGRIIKNAPVLIAVFLDNDQMYDYTKDVQSIGACIQNMLLAIHSLGLGGVWLGEILKNKEMVNKALGAPDSYALMAVIALGHPDEGNRVSERKDIYSLVFRERFGSGW</sequence>
<dbReference type="PANTHER" id="PTHR23026">
    <property type="entry name" value="NADPH NITROREDUCTASE"/>
    <property type="match status" value="1"/>
</dbReference>
<dbReference type="Proteomes" id="UP000027153">
    <property type="component" value="Unassembled WGS sequence"/>
</dbReference>
<dbReference type="EMBL" id="JMIY01000008">
    <property type="protein sequence ID" value="KCZ70437.1"/>
    <property type="molecule type" value="Genomic_DNA"/>
</dbReference>
<proteinExistence type="predicted"/>
<evidence type="ECO:0000313" key="3">
    <source>
        <dbReference type="Proteomes" id="UP000027153"/>
    </source>
</evidence>
<accession>A0A062UZ90</accession>
<comment type="caution">
    <text evidence="2">The sequence shown here is derived from an EMBL/GenBank/DDBJ whole genome shotgun (WGS) entry which is preliminary data.</text>
</comment>
<dbReference type="AlphaFoldDB" id="A0A062UZ90"/>
<dbReference type="GO" id="GO:0016491">
    <property type="term" value="F:oxidoreductase activity"/>
    <property type="evidence" value="ECO:0007669"/>
    <property type="project" value="InterPro"/>
</dbReference>
<dbReference type="PANTHER" id="PTHR23026:SF123">
    <property type="entry name" value="NAD(P)H NITROREDUCTASE RV3131-RELATED"/>
    <property type="match status" value="1"/>
</dbReference>
<dbReference type="SUPFAM" id="SSF55469">
    <property type="entry name" value="FMN-dependent nitroreductase-like"/>
    <property type="match status" value="1"/>
</dbReference>
<dbReference type="PATRIC" id="fig|1392998.3.peg.3344"/>
<keyword evidence="3" id="KW-1185">Reference proteome</keyword>
<feature type="domain" description="Nitroreductase" evidence="1">
    <location>
        <begin position="65"/>
        <end position="146"/>
    </location>
</feature>
<dbReference type="CDD" id="cd02062">
    <property type="entry name" value="Nitro_FMN_reductase"/>
    <property type="match status" value="1"/>
</dbReference>
<evidence type="ECO:0000313" key="2">
    <source>
        <dbReference type="EMBL" id="KCZ70437.1"/>
    </source>
</evidence>
<dbReference type="OrthoDB" id="287850at2157"/>
<evidence type="ECO:0000259" key="1">
    <source>
        <dbReference type="Pfam" id="PF00881"/>
    </source>
</evidence>
<dbReference type="InterPro" id="IPR029479">
    <property type="entry name" value="Nitroreductase"/>
</dbReference>
<organism evidence="2 3">
    <name type="scientific">Candidatus Methanoperedens nitratireducens</name>
    <dbReference type="NCBI Taxonomy" id="1392998"/>
    <lineage>
        <taxon>Archaea</taxon>
        <taxon>Methanobacteriati</taxon>
        <taxon>Methanobacteriota</taxon>
        <taxon>Stenosarchaea group</taxon>
        <taxon>Methanomicrobia</taxon>
        <taxon>Methanosarcinales</taxon>
        <taxon>ANME-2 cluster</taxon>
        <taxon>Candidatus Methanoperedentaceae</taxon>
        <taxon>Candidatus Methanoperedens</taxon>
    </lineage>
</organism>
<dbReference type="InterPro" id="IPR050627">
    <property type="entry name" value="Nitroreductase/BluB"/>
</dbReference>
<dbReference type="Pfam" id="PF00881">
    <property type="entry name" value="Nitroreductase"/>
    <property type="match status" value="2"/>
</dbReference>
<dbReference type="RefSeq" id="WP_048093975.1">
    <property type="nucleotide sequence ID" value="NZ_JMIY01000008.1"/>
</dbReference>